<accession>A0A4Y2CJK7</accession>
<keyword evidence="2" id="KW-1185">Reference proteome</keyword>
<name>A0A4Y2CJK7_ARAVE</name>
<dbReference type="AlphaFoldDB" id="A0A4Y2CJK7"/>
<evidence type="ECO:0000313" key="1">
    <source>
        <dbReference type="EMBL" id="GBM04592.1"/>
    </source>
</evidence>
<evidence type="ECO:0000313" key="2">
    <source>
        <dbReference type="Proteomes" id="UP000499080"/>
    </source>
</evidence>
<proteinExistence type="predicted"/>
<sequence>MRLNRSRWCSSSGDVGIVIVITGYDTTTPVGGTQCHRQWTGPSHYCTRQGNETPHTSPAASHPVFVVLQSGTDLHFKMN</sequence>
<comment type="caution">
    <text evidence="1">The sequence shown here is derived from an EMBL/GenBank/DDBJ whole genome shotgun (WGS) entry which is preliminary data.</text>
</comment>
<dbReference type="EMBL" id="BGPR01000204">
    <property type="protein sequence ID" value="GBM04592.1"/>
    <property type="molecule type" value="Genomic_DNA"/>
</dbReference>
<dbReference type="Proteomes" id="UP000499080">
    <property type="component" value="Unassembled WGS sequence"/>
</dbReference>
<gene>
    <name evidence="1" type="ORF">AVEN_93989_1</name>
</gene>
<reference evidence="1 2" key="1">
    <citation type="journal article" date="2019" name="Sci. Rep.">
        <title>Orb-weaving spider Araneus ventricosus genome elucidates the spidroin gene catalogue.</title>
        <authorList>
            <person name="Kono N."/>
            <person name="Nakamura H."/>
            <person name="Ohtoshi R."/>
            <person name="Moran D.A.P."/>
            <person name="Shinohara A."/>
            <person name="Yoshida Y."/>
            <person name="Fujiwara M."/>
            <person name="Mori M."/>
            <person name="Tomita M."/>
            <person name="Arakawa K."/>
        </authorList>
    </citation>
    <scope>NUCLEOTIDE SEQUENCE [LARGE SCALE GENOMIC DNA]</scope>
</reference>
<protein>
    <submittedName>
        <fullName evidence="1">Uncharacterized protein</fullName>
    </submittedName>
</protein>
<organism evidence="1 2">
    <name type="scientific">Araneus ventricosus</name>
    <name type="common">Orbweaver spider</name>
    <name type="synonym">Epeira ventricosa</name>
    <dbReference type="NCBI Taxonomy" id="182803"/>
    <lineage>
        <taxon>Eukaryota</taxon>
        <taxon>Metazoa</taxon>
        <taxon>Ecdysozoa</taxon>
        <taxon>Arthropoda</taxon>
        <taxon>Chelicerata</taxon>
        <taxon>Arachnida</taxon>
        <taxon>Araneae</taxon>
        <taxon>Araneomorphae</taxon>
        <taxon>Entelegynae</taxon>
        <taxon>Araneoidea</taxon>
        <taxon>Araneidae</taxon>
        <taxon>Araneus</taxon>
    </lineage>
</organism>